<reference evidence="1" key="1">
    <citation type="journal article" date="2015" name="Nature">
        <title>Complex archaea that bridge the gap between prokaryotes and eukaryotes.</title>
        <authorList>
            <person name="Spang A."/>
            <person name="Saw J.H."/>
            <person name="Jorgensen S.L."/>
            <person name="Zaremba-Niedzwiedzka K."/>
            <person name="Martijn J."/>
            <person name="Lind A.E."/>
            <person name="van Eijk R."/>
            <person name="Schleper C."/>
            <person name="Guy L."/>
            <person name="Ettema T.J."/>
        </authorList>
    </citation>
    <scope>NUCLEOTIDE SEQUENCE</scope>
</reference>
<dbReference type="AlphaFoldDB" id="A0A0F9UPQ1"/>
<protein>
    <submittedName>
        <fullName evidence="1">Uncharacterized protein</fullName>
    </submittedName>
</protein>
<comment type="caution">
    <text evidence="1">The sequence shown here is derived from an EMBL/GenBank/DDBJ whole genome shotgun (WGS) entry which is preliminary data.</text>
</comment>
<name>A0A0F9UPQ1_9ZZZZ</name>
<sequence length="68" mass="7649">MSVRETLKDVQGMSVIRTTNMTRGAGTDKDPVRAIVQYWTVDGELLDECDPHLYELARQKGKTGKKIP</sequence>
<organism evidence="1">
    <name type="scientific">marine sediment metagenome</name>
    <dbReference type="NCBI Taxonomy" id="412755"/>
    <lineage>
        <taxon>unclassified sequences</taxon>
        <taxon>metagenomes</taxon>
        <taxon>ecological metagenomes</taxon>
    </lineage>
</organism>
<proteinExistence type="predicted"/>
<dbReference type="EMBL" id="LAZR01000598">
    <property type="protein sequence ID" value="KKN63156.1"/>
    <property type="molecule type" value="Genomic_DNA"/>
</dbReference>
<evidence type="ECO:0000313" key="1">
    <source>
        <dbReference type="EMBL" id="KKN63156.1"/>
    </source>
</evidence>
<accession>A0A0F9UPQ1</accession>
<gene>
    <name evidence="1" type="ORF">LCGC14_0504260</name>
</gene>